<organism evidence="6 7">
    <name type="scientific">Paenibacillus nanensis</name>
    <dbReference type="NCBI Taxonomy" id="393251"/>
    <lineage>
        <taxon>Bacteria</taxon>
        <taxon>Bacillati</taxon>
        <taxon>Bacillota</taxon>
        <taxon>Bacilli</taxon>
        <taxon>Bacillales</taxon>
        <taxon>Paenibacillaceae</taxon>
        <taxon>Paenibacillus</taxon>
    </lineage>
</organism>
<dbReference type="SUPFAM" id="SSF46955">
    <property type="entry name" value="Putative DNA-binding domain"/>
    <property type="match status" value="2"/>
</dbReference>
<dbReference type="PANTHER" id="PTHR30204">
    <property type="entry name" value="REDOX-CYCLING DRUG-SENSING TRANSCRIPTIONAL ACTIVATOR SOXR"/>
    <property type="match status" value="1"/>
</dbReference>
<protein>
    <submittedName>
        <fullName evidence="6">MerR family transcriptional regulator</fullName>
    </submittedName>
</protein>
<keyword evidence="1" id="KW-0678">Repressor</keyword>
<dbReference type="OrthoDB" id="122388at2"/>
<evidence type="ECO:0000313" key="7">
    <source>
        <dbReference type="Proteomes" id="UP000266482"/>
    </source>
</evidence>
<evidence type="ECO:0000313" key="6">
    <source>
        <dbReference type="EMBL" id="RIX51430.1"/>
    </source>
</evidence>
<dbReference type="EMBL" id="QXQA01000010">
    <property type="protein sequence ID" value="RIX51430.1"/>
    <property type="molecule type" value="Genomic_DNA"/>
</dbReference>
<dbReference type="Pfam" id="PF13411">
    <property type="entry name" value="MerR_1"/>
    <property type="match status" value="1"/>
</dbReference>
<dbReference type="Gene3D" id="1.10.1660.10">
    <property type="match status" value="2"/>
</dbReference>
<accession>A0A3A1V1H1</accession>
<keyword evidence="3" id="KW-0238">DNA-binding</keyword>
<dbReference type="PANTHER" id="PTHR30204:SF69">
    <property type="entry name" value="MERR-FAMILY TRANSCRIPTIONAL REGULATOR"/>
    <property type="match status" value="1"/>
</dbReference>
<reference evidence="6 7" key="1">
    <citation type="submission" date="2018-09" db="EMBL/GenBank/DDBJ databases">
        <title>Paenibacillus aracenensis nov. sp. isolated from a cave in southern Spain.</title>
        <authorList>
            <person name="Jurado V."/>
            <person name="Gutierrez-Patricio S."/>
            <person name="Gonzalez-Pimentel J.L."/>
            <person name="Miller A.Z."/>
            <person name="Laiz L."/>
            <person name="Saiz-Jimenez C."/>
        </authorList>
    </citation>
    <scope>NUCLEOTIDE SEQUENCE [LARGE SCALE GENOMIC DNA]</scope>
    <source>
        <strain evidence="6 7">DSM 22867</strain>
    </source>
</reference>
<keyword evidence="2" id="KW-0805">Transcription regulation</keyword>
<comment type="caution">
    <text evidence="6">The sequence shown here is derived from an EMBL/GenBank/DDBJ whole genome shotgun (WGS) entry which is preliminary data.</text>
</comment>
<evidence type="ECO:0000259" key="5">
    <source>
        <dbReference type="PROSITE" id="PS50937"/>
    </source>
</evidence>
<feature type="domain" description="HTH merR-type" evidence="5">
    <location>
        <begin position="121"/>
        <end position="190"/>
    </location>
</feature>
<evidence type="ECO:0000256" key="4">
    <source>
        <dbReference type="ARBA" id="ARBA00023163"/>
    </source>
</evidence>
<dbReference type="PROSITE" id="PS50937">
    <property type="entry name" value="HTH_MERR_2"/>
    <property type="match status" value="2"/>
</dbReference>
<evidence type="ECO:0000256" key="1">
    <source>
        <dbReference type="ARBA" id="ARBA00022491"/>
    </source>
</evidence>
<dbReference type="AlphaFoldDB" id="A0A3A1V1H1"/>
<dbReference type="RefSeq" id="WP_119600723.1">
    <property type="nucleotide sequence ID" value="NZ_QXQA01000010.1"/>
</dbReference>
<dbReference type="Proteomes" id="UP000266482">
    <property type="component" value="Unassembled WGS sequence"/>
</dbReference>
<sequence length="254" mass="29051">MEYYKPVEIARELHISTSAMRHYEAWGIVPPPERGANGYRLYTRTHRAYFRCLRAMFAGFGTAVTSEALRYIQAGDMDAAFWLVNREQAALYQEKEAADKTLSLLQSPDPPIPPGRKPKSRMTIGEAAELAGVRASAIRHWEKEGLIIPERDPDNGYRLYTPTHLRQILLIRTLRGTVYFLEHMKELVQAVEHQSFEKAKRVAVKALRRIHERGQRQFYAVHQLVELCKEVGLMPAEGLGNPYTAQDLQMDTEG</sequence>
<gene>
    <name evidence="6" type="ORF">D3P08_16050</name>
</gene>
<dbReference type="InterPro" id="IPR000551">
    <property type="entry name" value="MerR-type_HTH_dom"/>
</dbReference>
<dbReference type="Pfam" id="PF00376">
    <property type="entry name" value="MerR"/>
    <property type="match status" value="1"/>
</dbReference>
<keyword evidence="7" id="KW-1185">Reference proteome</keyword>
<dbReference type="InterPro" id="IPR009061">
    <property type="entry name" value="DNA-bd_dom_put_sf"/>
</dbReference>
<evidence type="ECO:0000256" key="3">
    <source>
        <dbReference type="ARBA" id="ARBA00023125"/>
    </source>
</evidence>
<keyword evidence="4" id="KW-0804">Transcription</keyword>
<dbReference type="GO" id="GO:0003700">
    <property type="term" value="F:DNA-binding transcription factor activity"/>
    <property type="evidence" value="ECO:0007669"/>
    <property type="project" value="InterPro"/>
</dbReference>
<dbReference type="CDD" id="cd04773">
    <property type="entry name" value="HTH_TioE_rpt2"/>
    <property type="match status" value="1"/>
</dbReference>
<dbReference type="GO" id="GO:0003677">
    <property type="term" value="F:DNA binding"/>
    <property type="evidence" value="ECO:0007669"/>
    <property type="project" value="UniProtKB-KW"/>
</dbReference>
<dbReference type="SMART" id="SM00422">
    <property type="entry name" value="HTH_MERR"/>
    <property type="match status" value="2"/>
</dbReference>
<dbReference type="InterPro" id="IPR047057">
    <property type="entry name" value="MerR_fam"/>
</dbReference>
<proteinExistence type="predicted"/>
<evidence type="ECO:0000256" key="2">
    <source>
        <dbReference type="ARBA" id="ARBA00023015"/>
    </source>
</evidence>
<name>A0A3A1V1H1_9BACL</name>
<feature type="domain" description="HTH merR-type" evidence="5">
    <location>
        <begin position="3"/>
        <end position="46"/>
    </location>
</feature>